<comment type="caution">
    <text evidence="2">The sequence shown here is derived from an EMBL/GenBank/DDBJ whole genome shotgun (WGS) entry which is preliminary data.</text>
</comment>
<feature type="region of interest" description="Disordered" evidence="1">
    <location>
        <begin position="1"/>
        <end position="55"/>
    </location>
</feature>
<organism evidence="2 3">
    <name type="scientific">Streptomyces diacarni</name>
    <dbReference type="NCBI Taxonomy" id="2800381"/>
    <lineage>
        <taxon>Bacteria</taxon>
        <taxon>Bacillati</taxon>
        <taxon>Actinomycetota</taxon>
        <taxon>Actinomycetes</taxon>
        <taxon>Kitasatosporales</taxon>
        <taxon>Streptomycetaceae</taxon>
        <taxon>Streptomyces</taxon>
    </lineage>
</organism>
<protein>
    <recommendedName>
        <fullName evidence="4">Lantibiotic dehydratase</fullName>
    </recommendedName>
</protein>
<name>A0A367F8Y0_9ACTN</name>
<dbReference type="RefSeq" id="WP_114021175.1">
    <property type="nucleotide sequence ID" value="NZ_QOIN01000035.1"/>
</dbReference>
<accession>A0A367F8Y0</accession>
<reference evidence="2 3" key="1">
    <citation type="submission" date="2018-06" db="EMBL/GenBank/DDBJ databases">
        <title>Streptomyces reniochalinae sp. nov. and Streptomyces diacarnus sp. nov. from marine sponges.</title>
        <authorList>
            <person name="Li L."/>
        </authorList>
    </citation>
    <scope>NUCLEOTIDE SEQUENCE [LARGE SCALE GENOMIC DNA]</scope>
    <source>
        <strain evidence="2 3">LHW51701</strain>
    </source>
</reference>
<keyword evidence="3" id="KW-1185">Reference proteome</keyword>
<dbReference type="EMBL" id="QOIN01000035">
    <property type="protein sequence ID" value="RCG26020.1"/>
    <property type="molecule type" value="Genomic_DNA"/>
</dbReference>
<feature type="compositionally biased region" description="Low complexity" evidence="1">
    <location>
        <begin position="39"/>
        <end position="55"/>
    </location>
</feature>
<evidence type="ECO:0008006" key="4">
    <source>
        <dbReference type="Google" id="ProtNLM"/>
    </source>
</evidence>
<evidence type="ECO:0000256" key="1">
    <source>
        <dbReference type="SAM" id="MobiDB-lite"/>
    </source>
</evidence>
<sequence length="942" mass="100126">MTTTVRNLQAQNGAGTGTGTGTAHPTGEAGIGTAPGTNAGPDAGPATARPAAPGTASAVPALGGVAVTRVAGLPAAFCPRPAERTTALLDEHADAQAALDELRPRVEDALYALVPVLDAAGDGATSLRRKVLAARRAAHRLAPFGWDETTGARVAAHADEETREALARWQALTSARQATATALDAALADDRAAAEETLTAALEAPGFADSLALATPDWVRYGNTRRPRKRQRALRTLYSYTVRAAAKTSPFARLTTVGVPGRGHAGHAVHQVSATLALTALYALARAPETAPLLRYRPAPVRPATARTGPGEPARSLMLHPEYVATGGVTWRNDHVVEAGAAADWARALARAGDDGSLGHASVLRTLGGADPFRRFHRLLDTGVLSPLAPWQRGEDAMRVLLDLTSHLELPEPPRTPEDAPGPGRSGLDVVRELRALEGEREAMTDDRRTTAVRAVPGAASKAAPEAAGPPADGPRRRAAAVSRVRELGRGWARAAGWDRFEPTEVWYEDAACDLRLPPVLDDAETAADLRRLGEALRPRLFRSHLYDELVRRFVADHGSGGTCEDVLGFAMRCGTETDRDPGMERAVRLDLAAREDPAERAWLPVGPSSASPSAALLVQHIAARPYGPQRPEGAGGPRLVVNQFNPGTGGLLTRFKGLLGDDFADALRGHVRRLWPHAAHHHELVLWTECGTAQAQSAGLLPPLTLPGELDGPGALDLTEVRLVHDPGQDTLTLLAPDGLPLAAAYTGLVPTHLFPKFARFLAILSDPWVNGSPLSDYRMPFQLPREPDRVTALERQTLTTPGDGGEGDGGAGGVVTRRAQWIVPVGHLPLLGADATDADAVAAADAFRRRHGMPRELFAYLLPANGGMSPDHDRKPLWIRLDSAVSLDVLAHWITPDTGHLRLVEALPAHHQHPLHDADGERRAAEHAVLLHWADGEENR</sequence>
<dbReference type="Proteomes" id="UP000252914">
    <property type="component" value="Unassembled WGS sequence"/>
</dbReference>
<feature type="compositionally biased region" description="Polar residues" evidence="1">
    <location>
        <begin position="1"/>
        <end position="12"/>
    </location>
</feature>
<evidence type="ECO:0000313" key="3">
    <source>
        <dbReference type="Proteomes" id="UP000252914"/>
    </source>
</evidence>
<proteinExistence type="predicted"/>
<feature type="region of interest" description="Disordered" evidence="1">
    <location>
        <begin position="455"/>
        <end position="478"/>
    </location>
</feature>
<evidence type="ECO:0000313" key="2">
    <source>
        <dbReference type="EMBL" id="RCG26020.1"/>
    </source>
</evidence>
<feature type="compositionally biased region" description="Low complexity" evidence="1">
    <location>
        <begin position="455"/>
        <end position="471"/>
    </location>
</feature>
<gene>
    <name evidence="2" type="ORF">DTL70_08060</name>
</gene>
<dbReference type="AlphaFoldDB" id="A0A367F8Y0"/>